<dbReference type="NCBIfam" id="NF003828">
    <property type="entry name" value="PRK05416.1"/>
    <property type="match status" value="1"/>
</dbReference>
<evidence type="ECO:0000259" key="5">
    <source>
        <dbReference type="Pfam" id="PF03668"/>
    </source>
</evidence>
<keyword evidence="3 4" id="KW-0342">GTP-binding</keyword>
<feature type="binding site" evidence="4">
    <location>
        <begin position="8"/>
        <end position="15"/>
    </location>
    <ligand>
        <name>ATP</name>
        <dbReference type="ChEBI" id="CHEBI:30616"/>
    </ligand>
</feature>
<dbReference type="Pfam" id="PF22740">
    <property type="entry name" value="PapZ_C"/>
    <property type="match status" value="1"/>
</dbReference>
<organism evidence="7 8">
    <name type="scientific">Kingella pumchi</name>
    <dbReference type="NCBI Taxonomy" id="2779506"/>
    <lineage>
        <taxon>Bacteria</taxon>
        <taxon>Pseudomonadati</taxon>
        <taxon>Pseudomonadota</taxon>
        <taxon>Betaproteobacteria</taxon>
        <taxon>Neisseriales</taxon>
        <taxon>Neisseriaceae</taxon>
        <taxon>Kingella</taxon>
    </lineage>
</organism>
<gene>
    <name evidence="7" type="primary">rapZ</name>
    <name evidence="7" type="ORF">MB824_10260</name>
</gene>
<evidence type="ECO:0000313" key="7">
    <source>
        <dbReference type="EMBL" id="MCG6504877.1"/>
    </source>
</evidence>
<evidence type="ECO:0000313" key="8">
    <source>
        <dbReference type="Proteomes" id="UP001298424"/>
    </source>
</evidence>
<name>A0ABS9NQP2_9NEIS</name>
<proteinExistence type="inferred from homology"/>
<dbReference type="Proteomes" id="UP001298424">
    <property type="component" value="Unassembled WGS sequence"/>
</dbReference>
<feature type="domain" description="RapZ C-terminal" evidence="6">
    <location>
        <begin position="161"/>
        <end position="278"/>
    </location>
</feature>
<feature type="domain" description="RapZ-like N-terminal" evidence="5">
    <location>
        <begin position="1"/>
        <end position="155"/>
    </location>
</feature>
<comment type="caution">
    <text evidence="7">The sequence shown here is derived from an EMBL/GenBank/DDBJ whole genome shotgun (WGS) entry which is preliminary data.</text>
</comment>
<keyword evidence="8" id="KW-1185">Reference proteome</keyword>
<accession>A0ABS9NQP2</accession>
<dbReference type="Pfam" id="PF03668">
    <property type="entry name" value="RapZ-like_N"/>
    <property type="match status" value="1"/>
</dbReference>
<dbReference type="SUPFAM" id="SSF52540">
    <property type="entry name" value="P-loop containing nucleoside triphosphate hydrolases"/>
    <property type="match status" value="1"/>
</dbReference>
<dbReference type="InterPro" id="IPR027417">
    <property type="entry name" value="P-loop_NTPase"/>
</dbReference>
<evidence type="ECO:0000256" key="2">
    <source>
        <dbReference type="ARBA" id="ARBA00022840"/>
    </source>
</evidence>
<keyword evidence="1 4" id="KW-0547">Nucleotide-binding</keyword>
<dbReference type="InterPro" id="IPR005337">
    <property type="entry name" value="RapZ-like"/>
</dbReference>
<evidence type="ECO:0000259" key="6">
    <source>
        <dbReference type="Pfam" id="PF22740"/>
    </source>
</evidence>
<evidence type="ECO:0000256" key="3">
    <source>
        <dbReference type="ARBA" id="ARBA00023134"/>
    </source>
</evidence>
<reference evidence="7 8" key="1">
    <citation type="submission" date="2022-02" db="EMBL/GenBank/DDBJ databases">
        <title>Genome sequence data of Kingella unionensis sp. nov. strain CICC 24913 (CCUG 75125).</title>
        <authorList>
            <person name="Xiao M."/>
        </authorList>
    </citation>
    <scope>NUCLEOTIDE SEQUENCE [LARGE SCALE GENOMIC DNA]</scope>
    <source>
        <strain evidence="7 8">CICC 24913</strain>
    </source>
</reference>
<dbReference type="InterPro" id="IPR053930">
    <property type="entry name" value="RapZ-like_N"/>
</dbReference>
<dbReference type="RefSeq" id="WP_238748432.1">
    <property type="nucleotide sequence ID" value="NZ_JAKOOW010000037.1"/>
</dbReference>
<dbReference type="PIRSF" id="PIRSF005052">
    <property type="entry name" value="P-loopkin"/>
    <property type="match status" value="1"/>
</dbReference>
<evidence type="ECO:0000256" key="4">
    <source>
        <dbReference type="HAMAP-Rule" id="MF_00636"/>
    </source>
</evidence>
<sequence>MKIVLISGLSGSGKSVALKLLEDSGFYCVDNLPLELLPDLVRLHEARGGSEKLGISIDIRSRFRLQAAHEQIAALRQAGHRLDILFLEADQAVLLRRFSETRRSHPLSHNGTGLTEALEHERAWLMPLREAAYCIDTSHSNTSQLRSRLRQWLQIDREGLLVSIQSFGFKYGAPTDADFVFDVRSLPNPYYIDGLREQTGRDEDVRRYLAAQPEAGEMLADIETFIRRRLPKLQQESRSYVTIAIGCTGGKHRSVYLAEELARSLQADYQVLLRHRQLDA</sequence>
<dbReference type="PANTHER" id="PTHR30448">
    <property type="entry name" value="RNASE ADAPTER PROTEIN RAPZ"/>
    <property type="match status" value="1"/>
</dbReference>
<evidence type="ECO:0000256" key="1">
    <source>
        <dbReference type="ARBA" id="ARBA00022741"/>
    </source>
</evidence>
<feature type="binding site" evidence="4">
    <location>
        <begin position="58"/>
        <end position="61"/>
    </location>
    <ligand>
        <name>GTP</name>
        <dbReference type="ChEBI" id="CHEBI:37565"/>
    </ligand>
</feature>
<dbReference type="EMBL" id="JAKOOW010000037">
    <property type="protein sequence ID" value="MCG6504877.1"/>
    <property type="molecule type" value="Genomic_DNA"/>
</dbReference>
<keyword evidence="2 4" id="KW-0067">ATP-binding</keyword>
<protein>
    <submittedName>
        <fullName evidence="7">RNase adapter RapZ</fullName>
    </submittedName>
</protein>
<dbReference type="HAMAP" id="MF_00636">
    <property type="entry name" value="RapZ_like"/>
    <property type="match status" value="1"/>
</dbReference>
<dbReference type="PANTHER" id="PTHR30448:SF0">
    <property type="entry name" value="RNASE ADAPTER PROTEIN RAPZ"/>
    <property type="match status" value="1"/>
</dbReference>
<dbReference type="InterPro" id="IPR053931">
    <property type="entry name" value="RapZ_C"/>
</dbReference>